<dbReference type="PANTHER" id="PTHR33392">
    <property type="entry name" value="POLYISOPRENYL-TEICHOIC ACID--PEPTIDOGLYCAN TEICHOIC ACID TRANSFERASE TAGU"/>
    <property type="match status" value="1"/>
</dbReference>
<evidence type="ECO:0000259" key="3">
    <source>
        <dbReference type="Pfam" id="PF03816"/>
    </source>
</evidence>
<dbReference type="RefSeq" id="WP_344754182.1">
    <property type="nucleotide sequence ID" value="NZ_BAABAE010000002.1"/>
</dbReference>
<dbReference type="Proteomes" id="UP001501004">
    <property type="component" value="Unassembled WGS sequence"/>
</dbReference>
<name>A0ABP7FBF3_9MICO</name>
<dbReference type="EMBL" id="BAABAE010000002">
    <property type="protein sequence ID" value="GAA3735319.1"/>
    <property type="molecule type" value="Genomic_DNA"/>
</dbReference>
<accession>A0ABP7FBF3</accession>
<sequence>MSATSPVRYPDASSPATMTKRAWWLVALNFLIPGSAQLLAGSRRLGRFGVVATFVLWGIVVVALLLLWLWPVVPYTLISNTIALTVAQVLFAAYAVLWVVLTLDTLRMVRLVKTWPAARGFIAGLSIVGLVAGAGIAGYGAVVAGSARSAISAIFDSGEYAPPIDGRYNILLLGGDAGPDRTGLRPDSISVASVDATTGATVMIGVPRNLELARFSEGSPLYGPFPDGYDCGDDCLISYLYTYGEEHPELYPDAEEQGSNPGIEAMRDAVEGVLGLTLQYYVLIDMQGFSDLIDALGGITLDVPQRTPLAAAIPGSKPFAWVEAGEQHLDGFTAQWYARSRYESTDYARMSRQRDVQEAILRQFTPANILVKFQAVAAAGTQVVKTDIPSVMLGLFADLATKSRKLPLTRLELVPDEFDPLFPDFEKISAAIAAAFAASTPTPEP</sequence>
<organism evidence="4 5">
    <name type="scientific">Leifsonella bigeumensis</name>
    <dbReference type="NCBI Taxonomy" id="433643"/>
    <lineage>
        <taxon>Bacteria</taxon>
        <taxon>Bacillati</taxon>
        <taxon>Actinomycetota</taxon>
        <taxon>Actinomycetes</taxon>
        <taxon>Micrococcales</taxon>
        <taxon>Microbacteriaceae</taxon>
        <taxon>Leifsonella</taxon>
    </lineage>
</organism>
<keyword evidence="2" id="KW-0812">Transmembrane</keyword>
<evidence type="ECO:0000313" key="4">
    <source>
        <dbReference type="EMBL" id="GAA3735319.1"/>
    </source>
</evidence>
<dbReference type="Gene3D" id="3.40.630.190">
    <property type="entry name" value="LCP protein"/>
    <property type="match status" value="1"/>
</dbReference>
<comment type="similarity">
    <text evidence="1">Belongs to the LytR/CpsA/Psr (LCP) family.</text>
</comment>
<dbReference type="InterPro" id="IPR004474">
    <property type="entry name" value="LytR_CpsA_psr"/>
</dbReference>
<feature type="transmembrane region" description="Helical" evidence="2">
    <location>
        <begin position="82"/>
        <end position="101"/>
    </location>
</feature>
<evidence type="ECO:0000313" key="5">
    <source>
        <dbReference type="Proteomes" id="UP001501004"/>
    </source>
</evidence>
<keyword evidence="2" id="KW-1133">Transmembrane helix</keyword>
<feature type="transmembrane region" description="Helical" evidence="2">
    <location>
        <begin position="48"/>
        <end position="70"/>
    </location>
</feature>
<feature type="transmembrane region" description="Helical" evidence="2">
    <location>
        <begin position="22"/>
        <end position="41"/>
    </location>
</feature>
<dbReference type="NCBIfam" id="TIGR00350">
    <property type="entry name" value="lytR_cpsA_psr"/>
    <property type="match status" value="1"/>
</dbReference>
<keyword evidence="2" id="KW-0472">Membrane</keyword>
<reference evidence="5" key="1">
    <citation type="journal article" date="2019" name="Int. J. Syst. Evol. Microbiol.">
        <title>The Global Catalogue of Microorganisms (GCM) 10K type strain sequencing project: providing services to taxonomists for standard genome sequencing and annotation.</title>
        <authorList>
            <consortium name="The Broad Institute Genomics Platform"/>
            <consortium name="The Broad Institute Genome Sequencing Center for Infectious Disease"/>
            <person name="Wu L."/>
            <person name="Ma J."/>
        </authorList>
    </citation>
    <scope>NUCLEOTIDE SEQUENCE [LARGE SCALE GENOMIC DNA]</scope>
    <source>
        <strain evidence="5">JCM 16949</strain>
    </source>
</reference>
<evidence type="ECO:0000256" key="1">
    <source>
        <dbReference type="ARBA" id="ARBA00006068"/>
    </source>
</evidence>
<comment type="caution">
    <text evidence="4">The sequence shown here is derived from an EMBL/GenBank/DDBJ whole genome shotgun (WGS) entry which is preliminary data.</text>
</comment>
<feature type="domain" description="Cell envelope-related transcriptional attenuator" evidence="3">
    <location>
        <begin position="186"/>
        <end position="363"/>
    </location>
</feature>
<keyword evidence="5" id="KW-1185">Reference proteome</keyword>
<proteinExistence type="inferred from homology"/>
<protein>
    <recommendedName>
        <fullName evidence="3">Cell envelope-related transcriptional attenuator domain-containing protein</fullName>
    </recommendedName>
</protein>
<dbReference type="InterPro" id="IPR050922">
    <property type="entry name" value="LytR/CpsA/Psr_CW_biosynth"/>
</dbReference>
<feature type="transmembrane region" description="Helical" evidence="2">
    <location>
        <begin position="121"/>
        <end position="142"/>
    </location>
</feature>
<dbReference type="PANTHER" id="PTHR33392:SF6">
    <property type="entry name" value="POLYISOPRENYL-TEICHOIC ACID--PEPTIDOGLYCAN TEICHOIC ACID TRANSFERASE TAGU"/>
    <property type="match status" value="1"/>
</dbReference>
<evidence type="ECO:0000256" key="2">
    <source>
        <dbReference type="SAM" id="Phobius"/>
    </source>
</evidence>
<gene>
    <name evidence="4" type="ORF">GCM10022239_09210</name>
</gene>
<dbReference type="Pfam" id="PF03816">
    <property type="entry name" value="LytR_cpsA_psr"/>
    <property type="match status" value="1"/>
</dbReference>